<comment type="caution">
    <text evidence="1">The sequence shown here is derived from an EMBL/GenBank/DDBJ whole genome shotgun (WGS) entry which is preliminary data.</text>
</comment>
<protein>
    <submittedName>
        <fullName evidence="1">Uncharacterized protein</fullName>
    </submittedName>
</protein>
<dbReference type="Proteomes" id="UP001567538">
    <property type="component" value="Unassembled WGS sequence"/>
</dbReference>
<name>A0ABD1HEN8_SALDI</name>
<evidence type="ECO:0000313" key="2">
    <source>
        <dbReference type="Proteomes" id="UP001567538"/>
    </source>
</evidence>
<gene>
    <name evidence="1" type="ORF">AAHA92_14228</name>
</gene>
<keyword evidence="2" id="KW-1185">Reference proteome</keyword>
<organism evidence="1 2">
    <name type="scientific">Salvia divinorum</name>
    <name type="common">Maria pastora</name>
    <name type="synonym">Diviner's sage</name>
    <dbReference type="NCBI Taxonomy" id="28513"/>
    <lineage>
        <taxon>Eukaryota</taxon>
        <taxon>Viridiplantae</taxon>
        <taxon>Streptophyta</taxon>
        <taxon>Embryophyta</taxon>
        <taxon>Tracheophyta</taxon>
        <taxon>Spermatophyta</taxon>
        <taxon>Magnoliopsida</taxon>
        <taxon>eudicotyledons</taxon>
        <taxon>Gunneridae</taxon>
        <taxon>Pentapetalae</taxon>
        <taxon>asterids</taxon>
        <taxon>lamiids</taxon>
        <taxon>Lamiales</taxon>
        <taxon>Lamiaceae</taxon>
        <taxon>Nepetoideae</taxon>
        <taxon>Mentheae</taxon>
        <taxon>Salviinae</taxon>
        <taxon>Salvia</taxon>
        <taxon>Salvia subgen. Calosphace</taxon>
    </lineage>
</organism>
<sequence>MSCHPFEEVRNAYVADSLHYSRVYRSRRKSKSNSPVRSRAAKEIAALFLIDSFFDLCSSHAKNPLLFDSAERPLFLPDCFDAFEAQTDLYWSCVFWWISYKPVDKSIYVRNPTLRLLFFSDSIS</sequence>
<accession>A0ABD1HEN8</accession>
<proteinExistence type="predicted"/>
<reference evidence="1 2" key="1">
    <citation type="submission" date="2024-06" db="EMBL/GenBank/DDBJ databases">
        <title>A chromosome level genome sequence of Diviner's sage (Salvia divinorum).</title>
        <authorList>
            <person name="Ford S.A."/>
            <person name="Ro D.-K."/>
            <person name="Ness R.W."/>
            <person name="Phillips M.A."/>
        </authorList>
    </citation>
    <scope>NUCLEOTIDE SEQUENCE [LARGE SCALE GENOMIC DNA]</scope>
    <source>
        <strain evidence="1">SAF-2024a</strain>
        <tissue evidence="1">Leaf</tissue>
    </source>
</reference>
<dbReference type="EMBL" id="JBEAFC010000006">
    <property type="protein sequence ID" value="KAL1553569.1"/>
    <property type="molecule type" value="Genomic_DNA"/>
</dbReference>
<evidence type="ECO:0000313" key="1">
    <source>
        <dbReference type="EMBL" id="KAL1553569.1"/>
    </source>
</evidence>
<dbReference type="AlphaFoldDB" id="A0ABD1HEN8"/>